<evidence type="ECO:0000313" key="3">
    <source>
        <dbReference type="EMBL" id="KAG2898530.1"/>
    </source>
</evidence>
<reference evidence="6" key="2">
    <citation type="submission" date="2018-05" db="EMBL/GenBank/DDBJ databases">
        <title>Effector identification in a new, highly contiguous assembly of the strawberry crown rot pathogen Phytophthora cactorum.</title>
        <authorList>
            <person name="Armitage A.D."/>
            <person name="Nellist C.F."/>
            <person name="Bates H."/>
            <person name="Vickerstaff R.J."/>
            <person name="Harrison R.J."/>
        </authorList>
    </citation>
    <scope>NUCLEOTIDE SEQUENCE</scope>
    <source>
        <strain evidence="2">15-7</strain>
        <strain evidence="3">4032</strain>
        <strain evidence="4">4040</strain>
        <strain evidence="5">P415</strain>
        <strain evidence="6">P421</strain>
    </source>
</reference>
<dbReference type="OrthoDB" id="96271at2759"/>
<dbReference type="EMBL" id="RCMG01000536">
    <property type="protein sequence ID" value="KAG2852530.1"/>
    <property type="molecule type" value="Genomic_DNA"/>
</dbReference>
<dbReference type="Proteomes" id="UP000688947">
    <property type="component" value="Unassembled WGS sequence"/>
</dbReference>
<reference evidence="8 9" key="1">
    <citation type="submission" date="2018-01" db="EMBL/GenBank/DDBJ databases">
        <title>Draft genome of the strawberry crown rot pathogen Phytophthora cactorum.</title>
        <authorList>
            <person name="Armitage A.D."/>
            <person name="Lysoe E."/>
            <person name="Nellist C.F."/>
            <person name="Harrison R.J."/>
            <person name="Brurberg M.B."/>
        </authorList>
    </citation>
    <scope>NUCLEOTIDE SEQUENCE [LARGE SCALE GENOMIC DNA]</scope>
    <source>
        <strain evidence="8 9">10300</strain>
    </source>
</reference>
<dbReference type="EMBL" id="JAENGZ010000711">
    <property type="protein sequence ID" value="KAG6954920.1"/>
    <property type="molecule type" value="Genomic_DNA"/>
</dbReference>
<evidence type="ECO:0000313" key="9">
    <source>
        <dbReference type="Proteomes" id="UP000251314"/>
    </source>
</evidence>
<dbReference type="Proteomes" id="UP000774804">
    <property type="component" value="Unassembled WGS sequence"/>
</dbReference>
<dbReference type="Proteomes" id="UP000697107">
    <property type="component" value="Unassembled WGS sequence"/>
</dbReference>
<organism evidence="8 9">
    <name type="scientific">Phytophthora cactorum</name>
    <dbReference type="NCBI Taxonomy" id="29920"/>
    <lineage>
        <taxon>Eukaryota</taxon>
        <taxon>Sar</taxon>
        <taxon>Stramenopiles</taxon>
        <taxon>Oomycota</taxon>
        <taxon>Peronosporomycetes</taxon>
        <taxon>Peronosporales</taxon>
        <taxon>Peronosporaceae</taxon>
        <taxon>Phytophthora</taxon>
    </lineage>
</organism>
<sequence>MNGQEEGEVTRSSCLTGDVVGSVAPLTLRGVGEPSDVSRGNGTGQDLTDVDAVAVVGESNDVATVQDKDDADAVAGVSETSKIEVITIGETGELSPPRSGVGSGG</sequence>
<evidence type="ECO:0000313" key="2">
    <source>
        <dbReference type="EMBL" id="KAG2852530.1"/>
    </source>
</evidence>
<evidence type="ECO:0000313" key="7">
    <source>
        <dbReference type="EMBL" id="KAG6954920.1"/>
    </source>
</evidence>
<dbReference type="Proteomes" id="UP000736787">
    <property type="component" value="Unassembled WGS sequence"/>
</dbReference>
<feature type="region of interest" description="Disordered" evidence="1">
    <location>
        <begin position="26"/>
        <end position="48"/>
    </location>
</feature>
<dbReference type="EMBL" id="RCML01000549">
    <property type="protein sequence ID" value="KAG2974074.1"/>
    <property type="molecule type" value="Genomic_DNA"/>
</dbReference>
<evidence type="ECO:0000256" key="1">
    <source>
        <dbReference type="SAM" id="MobiDB-lite"/>
    </source>
</evidence>
<accession>A0A329RZ43</accession>
<dbReference type="EMBL" id="RCMI01000762">
    <property type="protein sequence ID" value="KAG2898530.1"/>
    <property type="molecule type" value="Genomic_DNA"/>
</dbReference>
<dbReference type="Proteomes" id="UP000760860">
    <property type="component" value="Unassembled WGS sequence"/>
</dbReference>
<evidence type="ECO:0000313" key="4">
    <source>
        <dbReference type="EMBL" id="KAG2913874.1"/>
    </source>
</evidence>
<reference evidence="7" key="3">
    <citation type="submission" date="2021-01" db="EMBL/GenBank/DDBJ databases">
        <title>Phytophthora aleatoria, a newly-described species from Pinus radiata is distinct from Phytophthora cactorum isolates based on comparative genomics.</title>
        <authorList>
            <person name="Mcdougal R."/>
            <person name="Panda P."/>
            <person name="Williams N."/>
            <person name="Studholme D.J."/>
        </authorList>
    </citation>
    <scope>NUCLEOTIDE SEQUENCE</scope>
    <source>
        <strain evidence="7">NZFS 3830</strain>
    </source>
</reference>
<proteinExistence type="predicted"/>
<dbReference type="EMBL" id="RCMV01000540">
    <property type="protein sequence ID" value="KAG3215665.1"/>
    <property type="molecule type" value="Genomic_DNA"/>
</dbReference>
<dbReference type="VEuPathDB" id="FungiDB:PC110_g14009"/>
<dbReference type="AlphaFoldDB" id="A0A329RZ43"/>
<gene>
    <name evidence="7" type="ORF">JG687_00011510</name>
    <name evidence="8" type="ORF">PC110_g14009</name>
    <name evidence="2" type="ORF">PC113_g14941</name>
    <name evidence="3" type="ORF">PC115_g16820</name>
    <name evidence="4" type="ORF">PC117_g18484</name>
    <name evidence="5" type="ORF">PC118_g14753</name>
    <name evidence="6" type="ORF">PC129_g13449</name>
</gene>
<dbReference type="Proteomes" id="UP000735874">
    <property type="component" value="Unassembled WGS sequence"/>
</dbReference>
<name>A0A329RZ43_9STRA</name>
<evidence type="ECO:0000313" key="5">
    <source>
        <dbReference type="EMBL" id="KAG2974074.1"/>
    </source>
</evidence>
<dbReference type="EMBL" id="MJFZ01000416">
    <property type="protein sequence ID" value="RAW29629.1"/>
    <property type="molecule type" value="Genomic_DNA"/>
</dbReference>
<comment type="caution">
    <text evidence="8">The sequence shown here is derived from an EMBL/GenBank/DDBJ whole genome shotgun (WGS) entry which is preliminary data.</text>
</comment>
<dbReference type="Proteomes" id="UP000251314">
    <property type="component" value="Unassembled WGS sequence"/>
</dbReference>
<dbReference type="EMBL" id="RCMK01000749">
    <property type="protein sequence ID" value="KAG2913874.1"/>
    <property type="molecule type" value="Genomic_DNA"/>
</dbReference>
<protein>
    <submittedName>
        <fullName evidence="8">Uncharacterized protein</fullName>
    </submittedName>
</protein>
<evidence type="ECO:0000313" key="8">
    <source>
        <dbReference type="EMBL" id="RAW29629.1"/>
    </source>
</evidence>
<keyword evidence="9" id="KW-1185">Reference proteome</keyword>
<evidence type="ECO:0000313" key="6">
    <source>
        <dbReference type="EMBL" id="KAG3215665.1"/>
    </source>
</evidence>